<gene>
    <name evidence="2" type="ORF">MELLADRAFT_70845</name>
</gene>
<dbReference type="GeneID" id="18931654"/>
<feature type="compositionally biased region" description="Polar residues" evidence="1">
    <location>
        <begin position="11"/>
        <end position="32"/>
    </location>
</feature>
<proteinExistence type="predicted"/>
<dbReference type="InParanoid" id="F4R715"/>
<protein>
    <submittedName>
        <fullName evidence="2">Uncharacterized protein</fullName>
    </submittedName>
</protein>
<feature type="compositionally biased region" description="Pro residues" evidence="1">
    <location>
        <begin position="1"/>
        <end position="10"/>
    </location>
</feature>
<dbReference type="KEGG" id="mlr:MELLADRAFT_70845"/>
<evidence type="ECO:0000256" key="1">
    <source>
        <dbReference type="SAM" id="MobiDB-lite"/>
    </source>
</evidence>
<dbReference type="AlphaFoldDB" id="F4R715"/>
<evidence type="ECO:0000313" key="3">
    <source>
        <dbReference type="Proteomes" id="UP000001072"/>
    </source>
</evidence>
<feature type="region of interest" description="Disordered" evidence="1">
    <location>
        <begin position="1"/>
        <end position="71"/>
    </location>
</feature>
<dbReference type="EMBL" id="GL883092">
    <property type="protein sequence ID" value="EGG11499.1"/>
    <property type="molecule type" value="Genomic_DNA"/>
</dbReference>
<name>F4R715_MELLP</name>
<dbReference type="RefSeq" id="XP_007405134.1">
    <property type="nucleotide sequence ID" value="XM_007405072.1"/>
</dbReference>
<dbReference type="HOGENOM" id="CLU_2740549_0_0_1"/>
<accession>F4R715</accession>
<organism evidence="3">
    <name type="scientific">Melampsora larici-populina (strain 98AG31 / pathotype 3-4-7)</name>
    <name type="common">Poplar leaf rust fungus</name>
    <dbReference type="NCBI Taxonomy" id="747676"/>
    <lineage>
        <taxon>Eukaryota</taxon>
        <taxon>Fungi</taxon>
        <taxon>Dikarya</taxon>
        <taxon>Basidiomycota</taxon>
        <taxon>Pucciniomycotina</taxon>
        <taxon>Pucciniomycetes</taxon>
        <taxon>Pucciniales</taxon>
        <taxon>Melampsoraceae</taxon>
        <taxon>Melampsora</taxon>
    </lineage>
</organism>
<sequence length="71" mass="7853">MDPSSFPTPPDSLQRTATRTLRGSKSNANISRGTDRKLHQQHHRVSSLSSNNTRGGGDDYNPFEDRTEVAV</sequence>
<evidence type="ECO:0000313" key="2">
    <source>
        <dbReference type="EMBL" id="EGG11499.1"/>
    </source>
</evidence>
<reference evidence="3" key="1">
    <citation type="journal article" date="2011" name="Proc. Natl. Acad. Sci. U.S.A.">
        <title>Obligate biotrophy features unraveled by the genomic analysis of rust fungi.</title>
        <authorList>
            <person name="Duplessis S."/>
            <person name="Cuomo C.A."/>
            <person name="Lin Y.-C."/>
            <person name="Aerts A."/>
            <person name="Tisserant E."/>
            <person name="Veneault-Fourrey C."/>
            <person name="Joly D.L."/>
            <person name="Hacquard S."/>
            <person name="Amselem J."/>
            <person name="Cantarel B.L."/>
            <person name="Chiu R."/>
            <person name="Coutinho P.M."/>
            <person name="Feau N."/>
            <person name="Field M."/>
            <person name="Frey P."/>
            <person name="Gelhaye E."/>
            <person name="Goldberg J."/>
            <person name="Grabherr M.G."/>
            <person name="Kodira C.D."/>
            <person name="Kohler A."/>
            <person name="Kuees U."/>
            <person name="Lindquist E.A."/>
            <person name="Lucas S.M."/>
            <person name="Mago R."/>
            <person name="Mauceli E."/>
            <person name="Morin E."/>
            <person name="Murat C."/>
            <person name="Pangilinan J.L."/>
            <person name="Park R."/>
            <person name="Pearson M."/>
            <person name="Quesneville H."/>
            <person name="Rouhier N."/>
            <person name="Sakthikumar S."/>
            <person name="Salamov A.A."/>
            <person name="Schmutz J."/>
            <person name="Selles B."/>
            <person name="Shapiro H."/>
            <person name="Tanguay P."/>
            <person name="Tuskan G.A."/>
            <person name="Henrissat B."/>
            <person name="Van de Peer Y."/>
            <person name="Rouze P."/>
            <person name="Ellis J.G."/>
            <person name="Dodds P.N."/>
            <person name="Schein J.E."/>
            <person name="Zhong S."/>
            <person name="Hamelin R.C."/>
            <person name="Grigoriev I.V."/>
            <person name="Szabo L.J."/>
            <person name="Martin F."/>
        </authorList>
    </citation>
    <scope>NUCLEOTIDE SEQUENCE [LARGE SCALE GENOMIC DNA]</scope>
    <source>
        <strain evidence="3">98AG31 / pathotype 3-4-7</strain>
    </source>
</reference>
<keyword evidence="3" id="KW-1185">Reference proteome</keyword>
<dbReference type="Proteomes" id="UP000001072">
    <property type="component" value="Unassembled WGS sequence"/>
</dbReference>
<dbReference type="VEuPathDB" id="FungiDB:MELLADRAFT_70845"/>